<proteinExistence type="predicted"/>
<gene>
    <name evidence="2" type="ORF">BCR38DRAFT_334233</name>
</gene>
<accession>A0A1Y2EG30</accession>
<dbReference type="AlphaFoldDB" id="A0A1Y2EG30"/>
<name>A0A1Y2EG30_9PEZI</name>
<evidence type="ECO:0000313" key="2">
    <source>
        <dbReference type="EMBL" id="ORY69755.1"/>
    </source>
</evidence>
<dbReference type="GeneID" id="63771509"/>
<protein>
    <recommendedName>
        <fullName evidence="4">Erythromycin esterase</fullName>
    </recommendedName>
</protein>
<feature type="compositionally biased region" description="Low complexity" evidence="1">
    <location>
        <begin position="51"/>
        <end position="66"/>
    </location>
</feature>
<organism evidence="2 3">
    <name type="scientific">Pseudomassariella vexata</name>
    <dbReference type="NCBI Taxonomy" id="1141098"/>
    <lineage>
        <taxon>Eukaryota</taxon>
        <taxon>Fungi</taxon>
        <taxon>Dikarya</taxon>
        <taxon>Ascomycota</taxon>
        <taxon>Pezizomycotina</taxon>
        <taxon>Sordariomycetes</taxon>
        <taxon>Xylariomycetidae</taxon>
        <taxon>Amphisphaeriales</taxon>
        <taxon>Pseudomassariaceae</taxon>
        <taxon>Pseudomassariella</taxon>
    </lineage>
</organism>
<feature type="compositionally biased region" description="Basic and acidic residues" evidence="1">
    <location>
        <begin position="96"/>
        <end position="106"/>
    </location>
</feature>
<dbReference type="RefSeq" id="XP_040719705.1">
    <property type="nucleotide sequence ID" value="XM_040855297.1"/>
</dbReference>
<comment type="caution">
    <text evidence="2">The sequence shown here is derived from an EMBL/GenBank/DDBJ whole genome shotgun (WGS) entry which is preliminary data.</text>
</comment>
<evidence type="ECO:0000256" key="1">
    <source>
        <dbReference type="SAM" id="MobiDB-lite"/>
    </source>
</evidence>
<feature type="region of interest" description="Disordered" evidence="1">
    <location>
        <begin position="1"/>
        <end position="137"/>
    </location>
</feature>
<keyword evidence="3" id="KW-1185">Reference proteome</keyword>
<sequence length="673" mass="72200">MSPPRRRSARLASGTSSKERPASVQPQLSALTEGDESCSEQPTKSLDAIMSSPTTQPTTPAAVSPVKLPKSEMHPSKFHPGTAAPSSGLKLGFADINRDQNARDHTFGAIHETPSKAPTPFTFRVSRPSAADKGLTPEAQKMMNDLREEAAKIKAELAAKRSEETLDEVLERRRIAKAKGKAGRFSDVHMAEFKKMDSIANHPSVYRAAPGRPTPLKAGTKRSQSKANLNDAESVLKKAASARAPPKSLEKQHDEPESPTKRVRQRLDDDASTLRPVSRDGSSIPAPRPKSSGNDSIRSAIPRSRTVASIMTPTKASTARTQVTKTPTIPLVKSPSKPDLESLARSPSKPDLSSLARTPSKVTFGSLKKSATLNNLNAEKTFPTIVQTPGRFARVKSILKRQFSASKPKSSIPQVASSIPKTPGNAEKKKAAAPVTTPGQRFGFDKHVEFTPDSKAAALTQNSPSPVKSAIPRSKTMAKLPAPHYPSLGSVLSAKKTREEVSYPDLSAFGAEAATATSLTPSVPGTFTFRSDHTIRFGSTSPNGFGSSSGQASLRHVRQSTVPANHMPGSFPAARESIPDKENTDPALMSGIPHGMSNKKRHRAIWDHEEDDEGARRGAKKLRKNPSFAEGARLINSSPIKTLAAGSRTPSPQKKKGLTLSRLNMLALPKVRK</sequence>
<dbReference type="STRING" id="1141098.A0A1Y2EG30"/>
<dbReference type="OrthoDB" id="5204833at2759"/>
<evidence type="ECO:0008006" key="4">
    <source>
        <dbReference type="Google" id="ProtNLM"/>
    </source>
</evidence>
<feature type="region of interest" description="Disordered" evidence="1">
    <location>
        <begin position="403"/>
        <end position="446"/>
    </location>
</feature>
<feature type="region of interest" description="Disordered" evidence="1">
    <location>
        <begin position="563"/>
        <end position="660"/>
    </location>
</feature>
<feature type="compositionally biased region" description="Polar residues" evidence="1">
    <location>
        <begin position="306"/>
        <end position="327"/>
    </location>
</feature>
<feature type="region of interest" description="Disordered" evidence="1">
    <location>
        <begin position="198"/>
        <end position="360"/>
    </location>
</feature>
<feature type="compositionally biased region" description="Low complexity" evidence="1">
    <location>
        <begin position="237"/>
        <end position="247"/>
    </location>
</feature>
<feature type="compositionally biased region" description="Polar residues" evidence="1">
    <location>
        <begin position="403"/>
        <end position="420"/>
    </location>
</feature>
<dbReference type="Proteomes" id="UP000193689">
    <property type="component" value="Unassembled WGS sequence"/>
</dbReference>
<reference evidence="2 3" key="1">
    <citation type="submission" date="2016-07" db="EMBL/GenBank/DDBJ databases">
        <title>Pervasive Adenine N6-methylation of Active Genes in Fungi.</title>
        <authorList>
            <consortium name="DOE Joint Genome Institute"/>
            <person name="Mondo S.J."/>
            <person name="Dannebaum R.O."/>
            <person name="Kuo R.C."/>
            <person name="Labutti K."/>
            <person name="Haridas S."/>
            <person name="Kuo A."/>
            <person name="Salamov A."/>
            <person name="Ahrendt S.R."/>
            <person name="Lipzen A."/>
            <person name="Sullivan W."/>
            <person name="Andreopoulos W.B."/>
            <person name="Clum A."/>
            <person name="Lindquist E."/>
            <person name="Daum C."/>
            <person name="Ramamoorthy G.K."/>
            <person name="Gryganskyi A."/>
            <person name="Culley D."/>
            <person name="Magnuson J.K."/>
            <person name="James T.Y."/>
            <person name="O'Malley M.A."/>
            <person name="Stajich J.E."/>
            <person name="Spatafora J.W."/>
            <person name="Visel A."/>
            <person name="Grigoriev I.V."/>
        </authorList>
    </citation>
    <scope>NUCLEOTIDE SEQUENCE [LARGE SCALE GENOMIC DNA]</scope>
    <source>
        <strain evidence="2 3">CBS 129021</strain>
    </source>
</reference>
<dbReference type="EMBL" id="MCFJ01000002">
    <property type="protein sequence ID" value="ORY69755.1"/>
    <property type="molecule type" value="Genomic_DNA"/>
</dbReference>
<dbReference type="InParanoid" id="A0A1Y2EG30"/>
<feature type="compositionally biased region" description="Basic and acidic residues" evidence="1">
    <location>
        <begin position="248"/>
        <end position="269"/>
    </location>
</feature>
<evidence type="ECO:0000313" key="3">
    <source>
        <dbReference type="Proteomes" id="UP000193689"/>
    </source>
</evidence>